<evidence type="ECO:0000256" key="5">
    <source>
        <dbReference type="ARBA" id="ARBA00022989"/>
    </source>
</evidence>
<dbReference type="GO" id="GO:0042102">
    <property type="term" value="P:positive regulation of T cell proliferation"/>
    <property type="evidence" value="ECO:0007669"/>
    <property type="project" value="TreeGrafter"/>
</dbReference>
<evidence type="ECO:0000313" key="13">
    <source>
        <dbReference type="Ensembl" id="ENSLCAP00010044728.1"/>
    </source>
</evidence>
<keyword evidence="8" id="KW-0675">Receptor</keyword>
<evidence type="ECO:0000256" key="8">
    <source>
        <dbReference type="ARBA" id="ARBA00023170"/>
    </source>
</evidence>
<dbReference type="SUPFAM" id="SSF48726">
    <property type="entry name" value="Immunoglobulin"/>
    <property type="match status" value="1"/>
</dbReference>
<comment type="subcellular location">
    <subcellularLocation>
        <location evidence="1">Cell membrane</location>
        <topology evidence="1">Single-pass type I membrane protein</topology>
    </subcellularLocation>
</comment>
<dbReference type="GO" id="GO:0009897">
    <property type="term" value="C:external side of plasma membrane"/>
    <property type="evidence" value="ECO:0007669"/>
    <property type="project" value="TreeGrafter"/>
</dbReference>
<protein>
    <recommendedName>
        <fullName evidence="12">Ig-like domain-containing protein</fullName>
    </recommendedName>
</protein>
<feature type="transmembrane region" description="Helical" evidence="11">
    <location>
        <begin position="172"/>
        <end position="190"/>
    </location>
</feature>
<evidence type="ECO:0000256" key="1">
    <source>
        <dbReference type="ARBA" id="ARBA00004251"/>
    </source>
</evidence>
<evidence type="ECO:0000313" key="14">
    <source>
        <dbReference type="Proteomes" id="UP000314980"/>
    </source>
</evidence>
<evidence type="ECO:0000256" key="3">
    <source>
        <dbReference type="ARBA" id="ARBA00022692"/>
    </source>
</evidence>
<keyword evidence="14" id="KW-1185">Reference proteome</keyword>
<dbReference type="SMART" id="SM00409">
    <property type="entry name" value="IG"/>
    <property type="match status" value="1"/>
</dbReference>
<evidence type="ECO:0000256" key="2">
    <source>
        <dbReference type="ARBA" id="ARBA00022475"/>
    </source>
</evidence>
<dbReference type="InterPro" id="IPR051713">
    <property type="entry name" value="T-cell_Activation_Regulation"/>
</dbReference>
<keyword evidence="5 11" id="KW-1133">Transmembrane helix</keyword>
<keyword evidence="10" id="KW-0393">Immunoglobulin domain</keyword>
<keyword evidence="7" id="KW-1015">Disulfide bond</keyword>
<evidence type="ECO:0000256" key="10">
    <source>
        <dbReference type="ARBA" id="ARBA00023319"/>
    </source>
</evidence>
<reference evidence="13" key="2">
    <citation type="submission" date="2025-08" db="UniProtKB">
        <authorList>
            <consortium name="Ensembl"/>
        </authorList>
    </citation>
    <scope>IDENTIFICATION</scope>
</reference>
<evidence type="ECO:0000259" key="12">
    <source>
        <dbReference type="PROSITE" id="PS50835"/>
    </source>
</evidence>
<dbReference type="Pfam" id="PF07686">
    <property type="entry name" value="V-set"/>
    <property type="match status" value="1"/>
</dbReference>
<dbReference type="PANTHER" id="PTHR25466">
    <property type="entry name" value="T-LYMPHOCYTE ACTIVATION ANTIGEN"/>
    <property type="match status" value="1"/>
</dbReference>
<dbReference type="GO" id="GO:0042130">
    <property type="term" value="P:negative regulation of T cell proliferation"/>
    <property type="evidence" value="ECO:0007669"/>
    <property type="project" value="TreeGrafter"/>
</dbReference>
<evidence type="ECO:0000256" key="9">
    <source>
        <dbReference type="ARBA" id="ARBA00023180"/>
    </source>
</evidence>
<evidence type="ECO:0000256" key="11">
    <source>
        <dbReference type="SAM" id="Phobius"/>
    </source>
</evidence>
<dbReference type="GeneTree" id="ENSGT00940000168804"/>
<organism evidence="13 14">
    <name type="scientific">Lates calcarifer</name>
    <name type="common">Barramundi</name>
    <name type="synonym">Holocentrus calcarifer</name>
    <dbReference type="NCBI Taxonomy" id="8187"/>
    <lineage>
        <taxon>Eukaryota</taxon>
        <taxon>Metazoa</taxon>
        <taxon>Chordata</taxon>
        <taxon>Craniata</taxon>
        <taxon>Vertebrata</taxon>
        <taxon>Euteleostomi</taxon>
        <taxon>Actinopterygii</taxon>
        <taxon>Neopterygii</taxon>
        <taxon>Teleostei</taxon>
        <taxon>Neoteleostei</taxon>
        <taxon>Acanthomorphata</taxon>
        <taxon>Carangaria</taxon>
        <taxon>Carangaria incertae sedis</taxon>
        <taxon>Centropomidae</taxon>
        <taxon>Lates</taxon>
    </lineage>
</organism>
<evidence type="ECO:0000256" key="4">
    <source>
        <dbReference type="ARBA" id="ARBA00022729"/>
    </source>
</evidence>
<reference evidence="14" key="1">
    <citation type="submission" date="2015-09" db="EMBL/GenBank/DDBJ databases">
        <authorList>
            <person name="Sai Rama Sridatta P."/>
        </authorList>
    </citation>
    <scope>NUCLEOTIDE SEQUENCE [LARGE SCALE GENOMIC DNA]</scope>
</reference>
<dbReference type="Gene3D" id="2.60.40.10">
    <property type="entry name" value="Immunoglobulins"/>
    <property type="match status" value="1"/>
</dbReference>
<dbReference type="InterPro" id="IPR013106">
    <property type="entry name" value="Ig_V-set"/>
</dbReference>
<keyword evidence="2" id="KW-1003">Cell membrane</keyword>
<keyword evidence="6 11" id="KW-0472">Membrane</keyword>
<dbReference type="InParanoid" id="A0A4W6F2W1"/>
<reference evidence="13" key="3">
    <citation type="submission" date="2025-09" db="UniProtKB">
        <authorList>
            <consortium name="Ensembl"/>
        </authorList>
    </citation>
    <scope>IDENTIFICATION</scope>
</reference>
<feature type="transmembrane region" description="Helical" evidence="11">
    <location>
        <begin position="196"/>
        <end position="221"/>
    </location>
</feature>
<dbReference type="GO" id="GO:0007166">
    <property type="term" value="P:cell surface receptor signaling pathway"/>
    <property type="evidence" value="ECO:0007669"/>
    <property type="project" value="TreeGrafter"/>
</dbReference>
<proteinExistence type="predicted"/>
<dbReference type="AlphaFoldDB" id="A0A4W6F2W1"/>
<dbReference type="STRING" id="8187.ENSLCAP00010044728"/>
<accession>A0A4W6F2W1</accession>
<dbReference type="GO" id="GO:0071222">
    <property type="term" value="P:cellular response to lipopolysaccharide"/>
    <property type="evidence" value="ECO:0007669"/>
    <property type="project" value="TreeGrafter"/>
</dbReference>
<evidence type="ECO:0000256" key="7">
    <source>
        <dbReference type="ARBA" id="ARBA00023157"/>
    </source>
</evidence>
<keyword evidence="4" id="KW-0732">Signal</keyword>
<dbReference type="GO" id="GO:0031295">
    <property type="term" value="P:T cell costimulation"/>
    <property type="evidence" value="ECO:0007669"/>
    <property type="project" value="TreeGrafter"/>
</dbReference>
<name>A0A4W6F2W1_LATCA</name>
<dbReference type="InterPro" id="IPR003599">
    <property type="entry name" value="Ig_sub"/>
</dbReference>
<feature type="domain" description="Ig-like" evidence="12">
    <location>
        <begin position="41"/>
        <end position="153"/>
    </location>
</feature>
<dbReference type="Ensembl" id="ENSLCAT00010045832.1">
    <property type="protein sequence ID" value="ENSLCAP00010044728.1"/>
    <property type="gene ID" value="ENSLCAG00010020777.1"/>
</dbReference>
<dbReference type="InterPro" id="IPR007110">
    <property type="entry name" value="Ig-like_dom"/>
</dbReference>
<evidence type="ECO:0000256" key="6">
    <source>
        <dbReference type="ARBA" id="ARBA00023136"/>
    </source>
</evidence>
<dbReference type="GO" id="GO:0006955">
    <property type="term" value="P:immune response"/>
    <property type="evidence" value="ECO:0007669"/>
    <property type="project" value="TreeGrafter"/>
</dbReference>
<keyword evidence="9" id="KW-0325">Glycoprotein</keyword>
<dbReference type="Proteomes" id="UP000314980">
    <property type="component" value="Unassembled WGS sequence"/>
</dbReference>
<dbReference type="PROSITE" id="PS50835">
    <property type="entry name" value="IG_LIKE"/>
    <property type="match status" value="1"/>
</dbReference>
<dbReference type="InterPro" id="IPR013783">
    <property type="entry name" value="Ig-like_fold"/>
</dbReference>
<dbReference type="InterPro" id="IPR036179">
    <property type="entry name" value="Ig-like_dom_sf"/>
</dbReference>
<sequence length="259" mass="28915">MTTGLNTHTDSRHLWGRYIDFLWLRGHCCLQSAGLPSDICPQNIYWSFYKVHEGEELVVLPCQVNASVSEGSTVVWNRKDLGNDIVHARQQDGGDLKNQIERYTNRTSMRTDALQTGDLSLTLGKPSISDSGNYTCTVRRSGQDLSQIQVQLTVTGQCCRYRAEVRGHSRKILLLINLFLKCNIMLLSTAESSTFLYKVLAGILVPLFLLLAVGVTVWYICKRKKKARQGMCSVCLRTRARSSQTVPTGAMCGSISFEG</sequence>
<dbReference type="PANTHER" id="PTHR25466:SF9">
    <property type="entry name" value="FIBRONECTIN TYPE-III DOMAIN-CONTAINING PROTEIN"/>
    <property type="match status" value="1"/>
</dbReference>
<keyword evidence="3 11" id="KW-0812">Transmembrane</keyword>